<feature type="transmembrane region" description="Helical" evidence="1">
    <location>
        <begin position="58"/>
        <end position="81"/>
    </location>
</feature>
<comment type="caution">
    <text evidence="2">The sequence shown here is derived from an EMBL/GenBank/DDBJ whole genome shotgun (WGS) entry which is preliminary data.</text>
</comment>
<sequence length="149" mass="15649">MADIPRLIVSAFSRDYAALARQTGRSIVFYAIAAVLLLTTYVTGLTALAIYLADIAGAPIALLSIAIGALAIALVIIAVAISTSRRERELRLLREQIAQEQALRPGNLANSLMGIVPVLTRGNPFASVLVAGLTAFAAGFAATSKRKKN</sequence>
<keyword evidence="1" id="KW-1133">Transmembrane helix</keyword>
<evidence type="ECO:0000313" key="2">
    <source>
        <dbReference type="EMBL" id="MCX8996912.1"/>
    </source>
</evidence>
<keyword evidence="1" id="KW-0812">Transmembrane</keyword>
<reference evidence="2" key="1">
    <citation type="submission" date="2022-07" db="EMBL/GenBank/DDBJ databases">
        <title>Ectorhizobium quercum gen.nov., sp. nov.</title>
        <authorList>
            <person name="Ma T."/>
            <person name="Li Y."/>
        </authorList>
    </citation>
    <scope>NUCLEOTIDE SEQUENCE</scope>
    <source>
        <strain evidence="2">BDR2-2</strain>
    </source>
</reference>
<feature type="transmembrane region" description="Helical" evidence="1">
    <location>
        <begin position="125"/>
        <end position="143"/>
    </location>
</feature>
<dbReference type="Proteomes" id="UP001208771">
    <property type="component" value="Unassembled WGS sequence"/>
</dbReference>
<name>A0AAE3MYX5_9HYPH</name>
<evidence type="ECO:0000256" key="1">
    <source>
        <dbReference type="SAM" id="Phobius"/>
    </source>
</evidence>
<gene>
    <name evidence="2" type="ORF">NOF55_07320</name>
</gene>
<dbReference type="AlphaFoldDB" id="A0AAE3MYX5"/>
<keyword evidence="1" id="KW-0472">Membrane</keyword>
<protein>
    <recommendedName>
        <fullName evidence="4">Holin-X, holin superfamily III</fullName>
    </recommendedName>
</protein>
<accession>A0AAE3MYX5</accession>
<organism evidence="2 3">
    <name type="scientific">Ectorhizobium quercum</name>
    <dbReference type="NCBI Taxonomy" id="2965071"/>
    <lineage>
        <taxon>Bacteria</taxon>
        <taxon>Pseudomonadati</taxon>
        <taxon>Pseudomonadota</taxon>
        <taxon>Alphaproteobacteria</taxon>
        <taxon>Hyphomicrobiales</taxon>
        <taxon>Rhizobiaceae</taxon>
        <taxon>Ectorhizobium</taxon>
    </lineage>
</organism>
<keyword evidence="3" id="KW-1185">Reference proteome</keyword>
<feature type="transmembrane region" description="Helical" evidence="1">
    <location>
        <begin position="27"/>
        <end position="52"/>
    </location>
</feature>
<proteinExistence type="predicted"/>
<evidence type="ECO:0000313" key="3">
    <source>
        <dbReference type="Proteomes" id="UP001208771"/>
    </source>
</evidence>
<evidence type="ECO:0008006" key="4">
    <source>
        <dbReference type="Google" id="ProtNLM"/>
    </source>
</evidence>
<dbReference type="EMBL" id="JANFPI010000002">
    <property type="protein sequence ID" value="MCX8996912.1"/>
    <property type="molecule type" value="Genomic_DNA"/>
</dbReference>